<dbReference type="Gene3D" id="2.40.160.10">
    <property type="entry name" value="Porin"/>
    <property type="match status" value="1"/>
</dbReference>
<name>A0A6N9TI58_9ALTE</name>
<sequence length="401" mass="44108">MAAKISTRAILSIGIAMALAPIAQAADWYEALSDIKASADFYLRYEGASQDNALSDANALTLRTFAGIESGEYNGFSFKVEMEDSRIVLGQGDYTVGPTGYNVGEYSVIADPETTELDQAYIQYRSDNIKIKAGRQVIALDTHRFIGSVAWRQDRQTFDGISVNYKVSDNINAFYAYVNQRNRIFAEAADFDSKDHFLNVSYSNNIGKLTAYAYLLEIDNDTDNALDTYGIRYAGSYSTDSAKWLYTAEVAKQSSENATNDFDANYLLLEAGAVVSGVTAKLGYEVLGSDNGNYGFATPLATLHKFNGWSDQFLGTPAQGLKDLSATISAKFAGGKWTAIYHQFDADEASLAIDDLGSEINLLYTTKVAERFNLGVKYANYSADDFSVDTDRVWVWVSTKF</sequence>
<organism evidence="3 4">
    <name type="scientific">Alteromonas genovensis</name>
    <dbReference type="NCBI Taxonomy" id="471225"/>
    <lineage>
        <taxon>Bacteria</taxon>
        <taxon>Pseudomonadati</taxon>
        <taxon>Pseudomonadota</taxon>
        <taxon>Gammaproteobacteria</taxon>
        <taxon>Alteromonadales</taxon>
        <taxon>Alteromonadaceae</taxon>
        <taxon>Alteromonas/Salinimonas group</taxon>
        <taxon>Alteromonas</taxon>
    </lineage>
</organism>
<evidence type="ECO:0000313" key="3">
    <source>
        <dbReference type="EMBL" id="NDW15765.1"/>
    </source>
</evidence>
<keyword evidence="1" id="KW-0732">Signal</keyword>
<dbReference type="InterPro" id="IPR025388">
    <property type="entry name" value="Alginate_export_dom"/>
</dbReference>
<evidence type="ECO:0000313" key="4">
    <source>
        <dbReference type="Proteomes" id="UP000471381"/>
    </source>
</evidence>
<keyword evidence="4" id="KW-1185">Reference proteome</keyword>
<gene>
    <name evidence="3" type="ORF">GTQ48_09570</name>
</gene>
<proteinExistence type="predicted"/>
<dbReference type="Pfam" id="PF13372">
    <property type="entry name" value="Alginate_exp"/>
    <property type="match status" value="1"/>
</dbReference>
<dbReference type="SUPFAM" id="SSF56935">
    <property type="entry name" value="Porins"/>
    <property type="match status" value="1"/>
</dbReference>
<accession>A0A6N9TI58</accession>
<feature type="domain" description="Alginate export" evidence="2">
    <location>
        <begin position="42"/>
        <end position="284"/>
    </location>
</feature>
<protein>
    <submittedName>
        <fullName evidence="3">Alginate export family protein</fullName>
    </submittedName>
</protein>
<feature type="chain" id="PRO_5026653875" evidence="1">
    <location>
        <begin position="26"/>
        <end position="401"/>
    </location>
</feature>
<evidence type="ECO:0000259" key="2">
    <source>
        <dbReference type="Pfam" id="PF13372"/>
    </source>
</evidence>
<dbReference type="Proteomes" id="UP000471381">
    <property type="component" value="Unassembled WGS sequence"/>
</dbReference>
<reference evidence="3 4" key="1">
    <citation type="submission" date="2020-01" db="EMBL/GenBank/DDBJ databases">
        <title>Genomes of bacteria type strains.</title>
        <authorList>
            <person name="Chen J."/>
            <person name="Zhu S."/>
            <person name="Yang J."/>
        </authorList>
    </citation>
    <scope>NUCLEOTIDE SEQUENCE [LARGE SCALE GENOMIC DNA]</scope>
    <source>
        <strain evidence="3 4">LMG 24078</strain>
    </source>
</reference>
<dbReference type="InterPro" id="IPR023614">
    <property type="entry name" value="Porin_dom_sf"/>
</dbReference>
<feature type="signal peptide" evidence="1">
    <location>
        <begin position="1"/>
        <end position="25"/>
    </location>
</feature>
<comment type="caution">
    <text evidence="3">The sequence shown here is derived from an EMBL/GenBank/DDBJ whole genome shotgun (WGS) entry which is preliminary data.</text>
</comment>
<dbReference type="EMBL" id="JAAAWO010000006">
    <property type="protein sequence ID" value="NDW15765.1"/>
    <property type="molecule type" value="Genomic_DNA"/>
</dbReference>
<dbReference type="AlphaFoldDB" id="A0A6N9TI58"/>
<evidence type="ECO:0000256" key="1">
    <source>
        <dbReference type="SAM" id="SignalP"/>
    </source>
</evidence>